<feature type="compositionally biased region" description="Polar residues" evidence="13">
    <location>
        <begin position="82"/>
        <end position="100"/>
    </location>
</feature>
<dbReference type="FunFam" id="2.10.110.10:FF:000009">
    <property type="entry name" value="Paxillin isoform 1"/>
    <property type="match status" value="1"/>
</dbReference>
<dbReference type="CDD" id="cd09411">
    <property type="entry name" value="LIM4_Paxillin"/>
    <property type="match status" value="1"/>
</dbReference>
<keyword evidence="6" id="KW-0677">Repeat</keyword>
<feature type="domain" description="LIM zinc-binding" evidence="15">
    <location>
        <begin position="488"/>
        <end position="545"/>
    </location>
</feature>
<keyword evidence="4" id="KW-0597">Phosphoprotein</keyword>
<dbReference type="PANTHER" id="PTHR24216:SF11">
    <property type="entry name" value="PAXILLIN"/>
    <property type="match status" value="1"/>
</dbReference>
<dbReference type="GO" id="GO:0005925">
    <property type="term" value="C:focal adhesion"/>
    <property type="evidence" value="ECO:0007669"/>
    <property type="project" value="UniProtKB-SubCell"/>
</dbReference>
<proteinExistence type="inferred from homology"/>
<dbReference type="PRINTS" id="PR00832">
    <property type="entry name" value="PAXILLIN"/>
</dbReference>
<keyword evidence="8" id="KW-0965">Cell junction</keyword>
<feature type="compositionally biased region" description="Low complexity" evidence="13">
    <location>
        <begin position="207"/>
        <end position="216"/>
    </location>
</feature>
<evidence type="ECO:0000256" key="11">
    <source>
        <dbReference type="PIRNR" id="PIRNR037881"/>
    </source>
</evidence>
<feature type="domain" description="LIM zinc-binding" evidence="15">
    <location>
        <begin position="310"/>
        <end position="369"/>
    </location>
</feature>
<evidence type="ECO:0000256" key="10">
    <source>
        <dbReference type="ARBA" id="ARBA00023212"/>
    </source>
</evidence>
<evidence type="ECO:0000313" key="16">
    <source>
        <dbReference type="Ensembl" id="ENSOABP00000034190.2"/>
    </source>
</evidence>
<evidence type="ECO:0000256" key="9">
    <source>
        <dbReference type="ARBA" id="ARBA00023038"/>
    </source>
</evidence>
<reference evidence="16" key="2">
    <citation type="submission" date="2025-09" db="UniProtKB">
        <authorList>
            <consortium name="Ensembl"/>
        </authorList>
    </citation>
    <scope>IDENTIFICATION</scope>
</reference>
<evidence type="ECO:0000313" key="17">
    <source>
        <dbReference type="Proteomes" id="UP000472276"/>
    </source>
</evidence>
<organism evidence="16 17">
    <name type="scientific">Oreochromis aureus</name>
    <name type="common">Israeli tilapia</name>
    <name type="synonym">Chromis aureus</name>
    <dbReference type="NCBI Taxonomy" id="47969"/>
    <lineage>
        <taxon>Eukaryota</taxon>
        <taxon>Metazoa</taxon>
        <taxon>Chordata</taxon>
        <taxon>Craniata</taxon>
        <taxon>Vertebrata</taxon>
        <taxon>Euteleostomi</taxon>
        <taxon>Actinopterygii</taxon>
        <taxon>Neopterygii</taxon>
        <taxon>Teleostei</taxon>
        <taxon>Neoteleostei</taxon>
        <taxon>Acanthomorphata</taxon>
        <taxon>Ovalentaria</taxon>
        <taxon>Cichlomorphae</taxon>
        <taxon>Cichliformes</taxon>
        <taxon>Cichlidae</taxon>
        <taxon>African cichlids</taxon>
        <taxon>Pseudocrenilabrinae</taxon>
        <taxon>Oreochromini</taxon>
        <taxon>Oreochromis</taxon>
    </lineage>
</organism>
<protein>
    <recommendedName>
        <fullName evidence="15">LIM zinc-binding domain-containing protein</fullName>
    </recommendedName>
</protein>
<evidence type="ECO:0000256" key="14">
    <source>
        <dbReference type="SAM" id="SignalP"/>
    </source>
</evidence>
<dbReference type="Ensembl" id="ENSOABT00000035140.2">
    <property type="protein sequence ID" value="ENSOABP00000034190.2"/>
    <property type="gene ID" value="ENSOABG00000015722.2"/>
</dbReference>
<dbReference type="Gene3D" id="2.10.110.10">
    <property type="entry name" value="Cysteine Rich Protein"/>
    <property type="match status" value="4"/>
</dbReference>
<dbReference type="InterPro" id="IPR017305">
    <property type="entry name" value="Tgfb1i1/Leupaxin/TGFB1I1"/>
</dbReference>
<feature type="region of interest" description="Disordered" evidence="13">
    <location>
        <begin position="181"/>
        <end position="251"/>
    </location>
</feature>
<dbReference type="GO" id="GO:0043542">
    <property type="term" value="P:endothelial cell migration"/>
    <property type="evidence" value="ECO:0007669"/>
    <property type="project" value="TreeGrafter"/>
</dbReference>
<evidence type="ECO:0000256" key="2">
    <source>
        <dbReference type="ARBA" id="ARBA00004246"/>
    </source>
</evidence>
<dbReference type="AlphaFoldDB" id="A0A668U363"/>
<feature type="compositionally biased region" description="Low complexity" evidence="13">
    <location>
        <begin position="237"/>
        <end position="250"/>
    </location>
</feature>
<dbReference type="GO" id="GO:0034446">
    <property type="term" value="P:substrate adhesion-dependent cell spreading"/>
    <property type="evidence" value="ECO:0007669"/>
    <property type="project" value="TreeGrafter"/>
</dbReference>
<evidence type="ECO:0000256" key="4">
    <source>
        <dbReference type="ARBA" id="ARBA00022553"/>
    </source>
</evidence>
<dbReference type="PANTHER" id="PTHR24216">
    <property type="entry name" value="PAXILLIN-RELATED"/>
    <property type="match status" value="1"/>
</dbReference>
<dbReference type="Proteomes" id="UP000472276">
    <property type="component" value="Unassembled WGS sequence"/>
</dbReference>
<keyword evidence="3" id="KW-0963">Cytoplasm</keyword>
<keyword evidence="7 12" id="KW-0862">Zinc</keyword>
<dbReference type="FunFam" id="2.10.110.10:FF:000008">
    <property type="entry name" value="Paxillin isoform 1"/>
    <property type="match status" value="1"/>
</dbReference>
<evidence type="ECO:0000256" key="5">
    <source>
        <dbReference type="ARBA" id="ARBA00022723"/>
    </source>
</evidence>
<dbReference type="SMART" id="SM00132">
    <property type="entry name" value="LIM"/>
    <property type="match status" value="4"/>
</dbReference>
<keyword evidence="17" id="KW-1185">Reference proteome</keyword>
<dbReference type="FunFam" id="2.10.110.10:FF:000012">
    <property type="entry name" value="Paxillin isoform 1"/>
    <property type="match status" value="1"/>
</dbReference>
<evidence type="ECO:0000256" key="12">
    <source>
        <dbReference type="PROSITE-ProRule" id="PRU00125"/>
    </source>
</evidence>
<dbReference type="PIRSF" id="PIRSF037881">
    <property type="entry name" value="Leupaxin"/>
    <property type="match status" value="1"/>
</dbReference>
<evidence type="ECO:0000256" key="1">
    <source>
        <dbReference type="ARBA" id="ARBA00004245"/>
    </source>
</evidence>
<dbReference type="GO" id="GO:0005856">
    <property type="term" value="C:cytoskeleton"/>
    <property type="evidence" value="ECO:0007669"/>
    <property type="project" value="UniProtKB-SubCell"/>
</dbReference>
<dbReference type="InterPro" id="IPR001904">
    <property type="entry name" value="Paxillin_Lim_dom4"/>
</dbReference>
<feature type="chain" id="PRO_5044305199" description="LIM zinc-binding domain-containing protein" evidence="14">
    <location>
        <begin position="20"/>
        <end position="545"/>
    </location>
</feature>
<dbReference type="SUPFAM" id="SSF57716">
    <property type="entry name" value="Glucocorticoid receptor-like (DNA-binding domain)"/>
    <property type="match status" value="5"/>
</dbReference>
<keyword evidence="9 11" id="KW-0440">LIM domain</keyword>
<dbReference type="PROSITE" id="PS00478">
    <property type="entry name" value="LIM_DOMAIN_1"/>
    <property type="match status" value="3"/>
</dbReference>
<feature type="domain" description="LIM zinc-binding" evidence="15">
    <location>
        <begin position="370"/>
        <end position="427"/>
    </location>
</feature>
<feature type="region of interest" description="Disordered" evidence="13">
    <location>
        <begin position="52"/>
        <end position="128"/>
    </location>
</feature>
<dbReference type="GO" id="GO:0046872">
    <property type="term" value="F:metal ion binding"/>
    <property type="evidence" value="ECO:0007669"/>
    <property type="project" value="UniProtKB-KW"/>
</dbReference>
<evidence type="ECO:0000256" key="7">
    <source>
        <dbReference type="ARBA" id="ARBA00022833"/>
    </source>
</evidence>
<reference evidence="16" key="1">
    <citation type="submission" date="2025-08" db="UniProtKB">
        <authorList>
            <consortium name="Ensembl"/>
        </authorList>
    </citation>
    <scope>IDENTIFICATION</scope>
</reference>
<keyword evidence="5 12" id="KW-0479">Metal-binding</keyword>
<comment type="subcellular location">
    <subcellularLocation>
        <location evidence="2">Cell junction</location>
        <location evidence="2">Focal adhesion</location>
    </subcellularLocation>
    <subcellularLocation>
        <location evidence="1">Cytoplasm</location>
        <location evidence="1">Cytoskeleton</location>
    </subcellularLocation>
</comment>
<name>A0A668U363_OREAU</name>
<evidence type="ECO:0000259" key="15">
    <source>
        <dbReference type="PROSITE" id="PS50023"/>
    </source>
</evidence>
<dbReference type="InterPro" id="IPR047075">
    <property type="entry name" value="Paxillin_TGFB1I1_LIM_dom1"/>
</dbReference>
<feature type="signal peptide" evidence="14">
    <location>
        <begin position="1"/>
        <end position="19"/>
    </location>
</feature>
<dbReference type="FunFam" id="2.10.110.10:FF:000018">
    <property type="entry name" value="Paxillin isoform 1"/>
    <property type="match status" value="1"/>
</dbReference>
<dbReference type="CDD" id="cd09336">
    <property type="entry name" value="LIM1_Paxillin_like"/>
    <property type="match status" value="1"/>
</dbReference>
<sequence length="545" mass="59660">MAIALTIVVIHHLLRVSSPTDALLADLESTTSHISKHPLFLSEEAAYSFPVRGQTQQDVCSPSQVPPTPSDQALNGVEEIESVSTAQRSPWSRDSSSLGQPTGGEDHVYSLPNKQKSSDSSAGAMNSLGSNLSELDRLLLELNAVQQSTPAFATEEEAAPPLPGSSVVHHVQENGVSTAGKAIPPVVEKPKRSGPTRGIEDVRPSVESLLNELESSVPAPHPTPLVVSDEQTDGQESLSQQQARMSASSATRELDELMASLSDFKVQSNIHSPGKTSPSPAPKPANKLDNMLGSLQSDLNKLGVQTVAKGVCGACKKPIAGQVVTAMGRTWHPEHFVCTHCQEEIGSRNFFERDGHPYCEKDYHNLFSPRCHYCNGPILDKVVTALDKTWHPDHFFCAQCGAFFGPEGFHEKDGKAYCRKDYFDMFAPKCGGCARAILENYISALNSLWHPECFVCRECFTPFINGSFFDHDGQPYCEAHYHERRGSLCSGCQKPITGRCITAMGKKFHPEHFVCAFCLKQLNKGTFKEQNDKPYCHPCFVKLFS</sequence>
<evidence type="ECO:0000256" key="3">
    <source>
        <dbReference type="ARBA" id="ARBA00022490"/>
    </source>
</evidence>
<gene>
    <name evidence="16" type="primary">PXN</name>
</gene>
<dbReference type="PROSITE" id="PS50023">
    <property type="entry name" value="LIM_DOMAIN_2"/>
    <property type="match status" value="4"/>
</dbReference>
<dbReference type="Pfam" id="PF03535">
    <property type="entry name" value="Paxillin"/>
    <property type="match status" value="1"/>
</dbReference>
<keyword evidence="14" id="KW-0732">Signal</keyword>
<accession>A0A668U363</accession>
<evidence type="ECO:0000256" key="6">
    <source>
        <dbReference type="ARBA" id="ARBA00022737"/>
    </source>
</evidence>
<dbReference type="Pfam" id="PF00412">
    <property type="entry name" value="LIM"/>
    <property type="match status" value="4"/>
</dbReference>
<keyword evidence="10" id="KW-0206">Cytoskeleton</keyword>
<feature type="compositionally biased region" description="Polar residues" evidence="13">
    <location>
        <begin position="53"/>
        <end position="63"/>
    </location>
</feature>
<dbReference type="GO" id="GO:0007179">
    <property type="term" value="P:transforming growth factor beta receptor signaling pathway"/>
    <property type="evidence" value="ECO:0007669"/>
    <property type="project" value="TreeGrafter"/>
</dbReference>
<dbReference type="CDD" id="cd09338">
    <property type="entry name" value="LIM3_Paxillin_like"/>
    <property type="match status" value="1"/>
</dbReference>
<dbReference type="InterPro" id="IPR001781">
    <property type="entry name" value="Znf_LIM"/>
</dbReference>
<comment type="similarity">
    <text evidence="11">Belongs to the paxillin family.</text>
</comment>
<evidence type="ECO:0000256" key="13">
    <source>
        <dbReference type="SAM" id="MobiDB-lite"/>
    </source>
</evidence>
<feature type="compositionally biased region" description="Polar residues" evidence="13">
    <location>
        <begin position="112"/>
        <end position="124"/>
    </location>
</feature>
<feature type="domain" description="LIM zinc-binding" evidence="15">
    <location>
        <begin position="428"/>
        <end position="487"/>
    </location>
</feature>
<evidence type="ECO:0000256" key="8">
    <source>
        <dbReference type="ARBA" id="ARBA00022949"/>
    </source>
</evidence>